<keyword evidence="3" id="KW-1003">Cell membrane</keyword>
<proteinExistence type="inferred from homology"/>
<dbReference type="EMBL" id="BMFF01000002">
    <property type="protein sequence ID" value="GGC91548.1"/>
    <property type="molecule type" value="Genomic_DNA"/>
</dbReference>
<evidence type="ECO:0000256" key="3">
    <source>
        <dbReference type="ARBA" id="ARBA00022475"/>
    </source>
</evidence>
<protein>
    <submittedName>
        <fullName evidence="8">Ubiquinol oxidase subunit II, cyanide insensitive</fullName>
    </submittedName>
</protein>
<gene>
    <name evidence="8" type="ORF">GCM10007418_09020</name>
</gene>
<dbReference type="PANTHER" id="PTHR43141:SF4">
    <property type="entry name" value="CYTOCHROME BD2 SUBUNIT II"/>
    <property type="match status" value="1"/>
</dbReference>
<dbReference type="Pfam" id="PF02322">
    <property type="entry name" value="Cyt_bd_oxida_II"/>
    <property type="match status" value="1"/>
</dbReference>
<feature type="transmembrane region" description="Helical" evidence="7">
    <location>
        <begin position="194"/>
        <end position="214"/>
    </location>
</feature>
<feature type="transmembrane region" description="Helical" evidence="7">
    <location>
        <begin position="257"/>
        <end position="279"/>
    </location>
</feature>
<name>A0ABQ1P6F5_9GAMM</name>
<feature type="transmembrane region" description="Helical" evidence="7">
    <location>
        <begin position="299"/>
        <end position="324"/>
    </location>
</feature>
<evidence type="ECO:0000313" key="8">
    <source>
        <dbReference type="EMBL" id="GGC91548.1"/>
    </source>
</evidence>
<evidence type="ECO:0000256" key="1">
    <source>
        <dbReference type="ARBA" id="ARBA00004651"/>
    </source>
</evidence>
<keyword evidence="5 7" id="KW-1133">Transmembrane helix</keyword>
<evidence type="ECO:0000313" key="9">
    <source>
        <dbReference type="Proteomes" id="UP000638188"/>
    </source>
</evidence>
<dbReference type="Proteomes" id="UP000638188">
    <property type="component" value="Unassembled WGS sequence"/>
</dbReference>
<feature type="transmembrane region" description="Helical" evidence="7">
    <location>
        <begin position="12"/>
        <end position="40"/>
    </location>
</feature>
<keyword evidence="6 7" id="KW-0472">Membrane</keyword>
<evidence type="ECO:0000256" key="4">
    <source>
        <dbReference type="ARBA" id="ARBA00022692"/>
    </source>
</evidence>
<evidence type="ECO:0000256" key="5">
    <source>
        <dbReference type="ARBA" id="ARBA00022989"/>
    </source>
</evidence>
<accession>A0ABQ1P6F5</accession>
<feature type="transmembrane region" description="Helical" evidence="7">
    <location>
        <begin position="160"/>
        <end position="182"/>
    </location>
</feature>
<dbReference type="PANTHER" id="PTHR43141">
    <property type="entry name" value="CYTOCHROME BD2 SUBUNIT II"/>
    <property type="match status" value="1"/>
</dbReference>
<comment type="subcellular location">
    <subcellularLocation>
        <location evidence="1">Cell membrane</location>
        <topology evidence="1">Multi-pass membrane protein</topology>
    </subcellularLocation>
</comment>
<sequence length="335" mass="37708">MDMEIFDLSMIWAMIIAFAVIMYVLMDGFDLGVGMLFPFAPDEDARDVMMNSVAPVWDGNETWLVLGGAGLLGAFPLVYSILLPALYIGVFLMLAGLIFRGVAFEFRFKAKSSRYLWNWAFAGGSFLAAFAQGVVVGSYIQGYETEGLAYAGGAFDWLTPFTVTTGLGLMAGYALLGCTWLIMKTEGYIQEWAYGLAPWLLGAVLAVFAIISIWTPSVDPAAFERWFAEIRWIWIFPVLATFFAFQIWRSLRKRKEAIPFIATMAMFASTYFGLLWTRWPYVIPPNFTLWDAASAPESQLFLLLGMLFVIPIILAYTAWTYWVFRGKVRVGEGYH</sequence>
<organism evidence="8 9">
    <name type="scientific">Halopseudomonas salina</name>
    <dbReference type="NCBI Taxonomy" id="1323744"/>
    <lineage>
        <taxon>Bacteria</taxon>
        <taxon>Pseudomonadati</taxon>
        <taxon>Pseudomonadota</taxon>
        <taxon>Gammaproteobacteria</taxon>
        <taxon>Pseudomonadales</taxon>
        <taxon>Pseudomonadaceae</taxon>
        <taxon>Halopseudomonas</taxon>
    </lineage>
</organism>
<feature type="transmembrane region" description="Helical" evidence="7">
    <location>
        <begin position="226"/>
        <end position="245"/>
    </location>
</feature>
<reference evidence="9" key="1">
    <citation type="journal article" date="2019" name="Int. J. Syst. Evol. Microbiol.">
        <title>The Global Catalogue of Microorganisms (GCM) 10K type strain sequencing project: providing services to taxonomists for standard genome sequencing and annotation.</title>
        <authorList>
            <consortium name="The Broad Institute Genomics Platform"/>
            <consortium name="The Broad Institute Genome Sequencing Center for Infectious Disease"/>
            <person name="Wu L."/>
            <person name="Ma J."/>
        </authorList>
    </citation>
    <scope>NUCLEOTIDE SEQUENCE [LARGE SCALE GENOMIC DNA]</scope>
    <source>
        <strain evidence="9">CGMCC 1.12482</strain>
    </source>
</reference>
<evidence type="ECO:0000256" key="7">
    <source>
        <dbReference type="SAM" id="Phobius"/>
    </source>
</evidence>
<evidence type="ECO:0000256" key="6">
    <source>
        <dbReference type="ARBA" id="ARBA00023136"/>
    </source>
</evidence>
<comment type="similarity">
    <text evidence="2">Belongs to the cytochrome ubiquinol oxidase subunit 2 family.</text>
</comment>
<keyword evidence="9" id="KW-1185">Reference proteome</keyword>
<evidence type="ECO:0000256" key="2">
    <source>
        <dbReference type="ARBA" id="ARBA00007543"/>
    </source>
</evidence>
<dbReference type="InterPro" id="IPR003317">
    <property type="entry name" value="Cyt-d_oxidase_su2"/>
</dbReference>
<feature type="transmembrane region" description="Helical" evidence="7">
    <location>
        <begin position="115"/>
        <end position="140"/>
    </location>
</feature>
<dbReference type="NCBIfam" id="TIGR00203">
    <property type="entry name" value="cydB"/>
    <property type="match status" value="1"/>
</dbReference>
<keyword evidence="4 7" id="KW-0812">Transmembrane</keyword>
<comment type="caution">
    <text evidence="8">The sequence shown here is derived from an EMBL/GenBank/DDBJ whole genome shotgun (WGS) entry which is preliminary data.</text>
</comment>
<feature type="transmembrane region" description="Helical" evidence="7">
    <location>
        <begin position="85"/>
        <end position="103"/>
    </location>
</feature>